<evidence type="ECO:0000256" key="1">
    <source>
        <dbReference type="ARBA" id="ARBA00000085"/>
    </source>
</evidence>
<keyword evidence="11" id="KW-1185">Reference proteome</keyword>
<evidence type="ECO:0000256" key="5">
    <source>
        <dbReference type="ARBA" id="ARBA00022777"/>
    </source>
</evidence>
<dbReference type="EMBL" id="QLUW01000006">
    <property type="protein sequence ID" value="RAP73669.1"/>
    <property type="molecule type" value="Genomic_DNA"/>
</dbReference>
<accession>A0A328TSW5</accession>
<evidence type="ECO:0000313" key="10">
    <source>
        <dbReference type="EMBL" id="RAP73669.1"/>
    </source>
</evidence>
<keyword evidence="3" id="KW-0808">Transferase</keyword>
<comment type="catalytic activity">
    <reaction evidence="1">
        <text>ATP + protein L-histidine = ADP + protein N-phospho-L-histidine.</text>
        <dbReference type="EC" id="2.7.13.3"/>
    </reaction>
</comment>
<organism evidence="10 11">
    <name type="scientific">Paenibacillus montanisoli</name>
    <dbReference type="NCBI Taxonomy" id="2081970"/>
    <lineage>
        <taxon>Bacteria</taxon>
        <taxon>Bacillati</taxon>
        <taxon>Bacillota</taxon>
        <taxon>Bacilli</taxon>
        <taxon>Bacillales</taxon>
        <taxon>Paenibacillaceae</taxon>
        <taxon>Paenibacillus</taxon>
    </lineage>
</organism>
<sequence>MLSMLRDSIKGRLIAILLLSSIVPLALLGGLSYYSFHSFMENKLKSGINENLKKELTSLDNILKNLNFASQQLALDKTITSRIQEYLTTDDQIRKTDILLSVLDRMSLINYTSPFAGVIALVDEKEKRPFIQSYPIIDKIDMFDNPLLLEANGVSYFAPHPSTDKYNNDHTQVFSLARKVNDYGTKTSFYVYTESNFNTLKRLFENVQYGEPVKHLLLNADNQIVYSEDLARFPLHAKFKTEDKSVKDLRFIAESDQGWKLAVVMKGDAFQKELNSWLGKFVTVGLFTLMLSLLLAYICWRTIYRPLNVFRREIEWVGDNPSYRPQKWLRLREFDEVLGRFYAMKERVFDLLKEIERREKARSNVEVEKLKHQINPHFIHNTLNTVQVIAKMNKQNEIVKLITHFTRILHYNLGKEGTHVRVREEVDNINDYIALQSIRYSHQFEVAMKVDPSTVDVMIPRFVLQPLVENAIYHGFRNRNGTVSVSIEPLPEGGITMCVSDNGEGMPEERLQSLLEEKGPESRSVGMGIGLSFVHRLIQAYYGPSSGLRIESRLGIGTSITIVIRTGKGGEQP</sequence>
<dbReference type="SUPFAM" id="SSF55874">
    <property type="entry name" value="ATPase domain of HSP90 chaperone/DNA topoisomerase II/histidine kinase"/>
    <property type="match status" value="1"/>
</dbReference>
<evidence type="ECO:0000256" key="7">
    <source>
        <dbReference type="ARBA" id="ARBA00023012"/>
    </source>
</evidence>
<keyword evidence="8" id="KW-0472">Membrane</keyword>
<comment type="caution">
    <text evidence="10">The sequence shown here is derived from an EMBL/GenBank/DDBJ whole genome shotgun (WGS) entry which is preliminary data.</text>
</comment>
<dbReference type="InterPro" id="IPR004358">
    <property type="entry name" value="Sig_transdc_His_kin-like_C"/>
</dbReference>
<evidence type="ECO:0000256" key="3">
    <source>
        <dbReference type="ARBA" id="ARBA00022679"/>
    </source>
</evidence>
<keyword evidence="8" id="KW-0812">Transmembrane</keyword>
<proteinExistence type="predicted"/>
<keyword evidence="5" id="KW-0418">Kinase</keyword>
<dbReference type="SMART" id="SM00387">
    <property type="entry name" value="HATPase_c"/>
    <property type="match status" value="1"/>
</dbReference>
<evidence type="ECO:0000313" key="11">
    <source>
        <dbReference type="Proteomes" id="UP000249260"/>
    </source>
</evidence>
<keyword evidence="8" id="KW-1133">Transmembrane helix</keyword>
<dbReference type="Pfam" id="PF06580">
    <property type="entry name" value="His_kinase"/>
    <property type="match status" value="1"/>
</dbReference>
<dbReference type="Proteomes" id="UP000249260">
    <property type="component" value="Unassembled WGS sequence"/>
</dbReference>
<dbReference type="InterPro" id="IPR050640">
    <property type="entry name" value="Bact_2-comp_sensor_kinase"/>
</dbReference>
<feature type="transmembrane region" description="Helical" evidence="8">
    <location>
        <begin position="12"/>
        <end position="36"/>
    </location>
</feature>
<feature type="transmembrane region" description="Helical" evidence="8">
    <location>
        <begin position="277"/>
        <end position="300"/>
    </location>
</feature>
<keyword evidence="4" id="KW-0547">Nucleotide-binding</keyword>
<dbReference type="PROSITE" id="PS50109">
    <property type="entry name" value="HIS_KIN"/>
    <property type="match status" value="1"/>
</dbReference>
<dbReference type="PRINTS" id="PR00344">
    <property type="entry name" value="BCTRLSENSOR"/>
</dbReference>
<evidence type="ECO:0000256" key="6">
    <source>
        <dbReference type="ARBA" id="ARBA00022840"/>
    </source>
</evidence>
<feature type="domain" description="Histidine kinase" evidence="9">
    <location>
        <begin position="463"/>
        <end position="568"/>
    </location>
</feature>
<reference evidence="10 11" key="1">
    <citation type="submission" date="2018-06" db="EMBL/GenBank/DDBJ databases">
        <title>Paenibacillus montanisoli sp. nov., isolated from mountain area soil.</title>
        <authorList>
            <person name="Wu M."/>
        </authorList>
    </citation>
    <scope>NUCLEOTIDE SEQUENCE [LARGE SCALE GENOMIC DNA]</scope>
    <source>
        <strain evidence="10 11">RA17</strain>
    </source>
</reference>
<dbReference type="PANTHER" id="PTHR34220:SF7">
    <property type="entry name" value="SENSOR HISTIDINE KINASE YPDA"/>
    <property type="match status" value="1"/>
</dbReference>
<evidence type="ECO:0000259" key="9">
    <source>
        <dbReference type="PROSITE" id="PS50109"/>
    </source>
</evidence>
<gene>
    <name evidence="10" type="ORF">DL346_25720</name>
</gene>
<keyword evidence="7" id="KW-0902">Two-component regulatory system</keyword>
<name>A0A328TSW5_9BACL</name>
<dbReference type="PANTHER" id="PTHR34220">
    <property type="entry name" value="SENSOR HISTIDINE KINASE YPDA"/>
    <property type="match status" value="1"/>
</dbReference>
<dbReference type="OrthoDB" id="9776552at2"/>
<dbReference type="GO" id="GO:0000155">
    <property type="term" value="F:phosphorelay sensor kinase activity"/>
    <property type="evidence" value="ECO:0007669"/>
    <property type="project" value="InterPro"/>
</dbReference>
<dbReference type="InterPro" id="IPR005467">
    <property type="entry name" value="His_kinase_dom"/>
</dbReference>
<protein>
    <recommendedName>
        <fullName evidence="2">histidine kinase</fullName>
        <ecNumber evidence="2">2.7.13.3</ecNumber>
    </recommendedName>
</protein>
<dbReference type="InterPro" id="IPR010559">
    <property type="entry name" value="Sig_transdc_His_kin_internal"/>
</dbReference>
<evidence type="ECO:0000256" key="8">
    <source>
        <dbReference type="SAM" id="Phobius"/>
    </source>
</evidence>
<dbReference type="RefSeq" id="WP_112885252.1">
    <property type="nucleotide sequence ID" value="NZ_QLUW01000006.1"/>
</dbReference>
<dbReference type="GO" id="GO:0016020">
    <property type="term" value="C:membrane"/>
    <property type="evidence" value="ECO:0007669"/>
    <property type="project" value="InterPro"/>
</dbReference>
<dbReference type="AlphaFoldDB" id="A0A328TSW5"/>
<dbReference type="GO" id="GO:0005524">
    <property type="term" value="F:ATP binding"/>
    <property type="evidence" value="ECO:0007669"/>
    <property type="project" value="UniProtKB-KW"/>
</dbReference>
<dbReference type="InterPro" id="IPR003594">
    <property type="entry name" value="HATPase_dom"/>
</dbReference>
<dbReference type="InterPro" id="IPR036890">
    <property type="entry name" value="HATPase_C_sf"/>
</dbReference>
<keyword evidence="6" id="KW-0067">ATP-binding</keyword>
<dbReference type="EC" id="2.7.13.3" evidence="2"/>
<evidence type="ECO:0000256" key="4">
    <source>
        <dbReference type="ARBA" id="ARBA00022741"/>
    </source>
</evidence>
<dbReference type="Gene3D" id="3.30.565.10">
    <property type="entry name" value="Histidine kinase-like ATPase, C-terminal domain"/>
    <property type="match status" value="1"/>
</dbReference>
<evidence type="ECO:0000256" key="2">
    <source>
        <dbReference type="ARBA" id="ARBA00012438"/>
    </source>
</evidence>
<dbReference type="Pfam" id="PF02518">
    <property type="entry name" value="HATPase_c"/>
    <property type="match status" value="1"/>
</dbReference>